<dbReference type="SMART" id="SM00857">
    <property type="entry name" value="Resolvase"/>
    <property type="match status" value="1"/>
</dbReference>
<protein>
    <submittedName>
        <fullName evidence="7">Recombinase family protein</fullName>
    </submittedName>
</protein>
<feature type="compositionally biased region" description="Polar residues" evidence="5">
    <location>
        <begin position="210"/>
        <end position="230"/>
    </location>
</feature>
<evidence type="ECO:0000256" key="5">
    <source>
        <dbReference type="SAM" id="MobiDB-lite"/>
    </source>
</evidence>
<feature type="active site" description="O-(5'-phospho-DNA)-serine intermediate" evidence="4">
    <location>
        <position position="10"/>
    </location>
</feature>
<evidence type="ECO:0000259" key="6">
    <source>
        <dbReference type="PROSITE" id="PS51736"/>
    </source>
</evidence>
<dbReference type="EMBL" id="JABFMT010000049">
    <property type="protein sequence ID" value="NUU04580.1"/>
    <property type="molecule type" value="Genomic_DNA"/>
</dbReference>
<dbReference type="InterPro" id="IPR006118">
    <property type="entry name" value="Recombinase_CS"/>
</dbReference>
<organism evidence="7 8">
    <name type="scientific">Herbaspirillum robiniae</name>
    <dbReference type="NCBI Taxonomy" id="2014887"/>
    <lineage>
        <taxon>Bacteria</taxon>
        <taxon>Pseudomonadati</taxon>
        <taxon>Pseudomonadota</taxon>
        <taxon>Betaproteobacteria</taxon>
        <taxon>Burkholderiales</taxon>
        <taxon>Oxalobacteraceae</taxon>
        <taxon>Herbaspirillum</taxon>
    </lineage>
</organism>
<keyword evidence="2" id="KW-0238">DNA-binding</keyword>
<name>A0ABX2M1M0_9BURK</name>
<sequence>MLIYAYLRASTSEQDALRAADTLARFVSDNAEPGQRIAHRFIENESGASLRRPELFKAIDACQPGDVLLVEQVDRLTRLNEADWLNLRALIEGRGIRLVALDVPTSWLALKTNEAVSPFVSVINRMLFDLLAVTARKDYEDRRRRSAEGIARAKEASPEKYVGRRADTQKHEDVRKALQRKDSWNDICRIYQVSRSTVARIARTLGAPTGFQQTPSDSLQDLGTSRTSCRSVDDTN</sequence>
<keyword evidence="3" id="KW-0233">DNA recombination</keyword>
<evidence type="ECO:0000256" key="3">
    <source>
        <dbReference type="ARBA" id="ARBA00023172"/>
    </source>
</evidence>
<keyword evidence="8" id="KW-1185">Reference proteome</keyword>
<accession>A0ABX2M1M0</accession>
<gene>
    <name evidence="7" type="ORF">HNO84_23475</name>
</gene>
<dbReference type="InterPro" id="IPR006119">
    <property type="entry name" value="Resolv_N"/>
</dbReference>
<dbReference type="RefSeq" id="WP_175354958.1">
    <property type="nucleotide sequence ID" value="NZ_JABFMT010000049.1"/>
</dbReference>
<evidence type="ECO:0000313" key="8">
    <source>
        <dbReference type="Proteomes" id="UP000536746"/>
    </source>
</evidence>
<evidence type="ECO:0000256" key="2">
    <source>
        <dbReference type="ARBA" id="ARBA00023125"/>
    </source>
</evidence>
<dbReference type="InterPro" id="IPR050639">
    <property type="entry name" value="SSR_resolvase"/>
</dbReference>
<dbReference type="Pfam" id="PF00239">
    <property type="entry name" value="Resolvase"/>
    <property type="match status" value="1"/>
</dbReference>
<proteinExistence type="predicted"/>
<dbReference type="InterPro" id="IPR036162">
    <property type="entry name" value="Resolvase-like_N_sf"/>
</dbReference>
<reference evidence="7 8" key="1">
    <citation type="journal article" date="2020" name="Front. Plant Sci.">
        <title>Isolation of Rhizosphere Bacteria That Improve Quality and Water Stress Tolerance in Greenhouse Ornamentals.</title>
        <authorList>
            <person name="Nordstedt N.P."/>
            <person name="Jones M.L."/>
        </authorList>
    </citation>
    <scope>NUCLEOTIDE SEQUENCE [LARGE SCALE GENOMIC DNA]</scope>
    <source>
        <strain evidence="7 8">C6C2</strain>
    </source>
</reference>
<feature type="region of interest" description="Disordered" evidence="5">
    <location>
        <begin position="146"/>
        <end position="168"/>
    </location>
</feature>
<dbReference type="PANTHER" id="PTHR30461">
    <property type="entry name" value="DNA-INVERTASE FROM LAMBDOID PROPHAGE"/>
    <property type="match status" value="1"/>
</dbReference>
<feature type="region of interest" description="Disordered" evidence="5">
    <location>
        <begin position="209"/>
        <end position="236"/>
    </location>
</feature>
<keyword evidence="1" id="KW-0229">DNA integration</keyword>
<comment type="caution">
    <text evidence="7">The sequence shown here is derived from an EMBL/GenBank/DDBJ whole genome shotgun (WGS) entry which is preliminary data.</text>
</comment>
<dbReference type="Proteomes" id="UP000536746">
    <property type="component" value="Unassembled WGS sequence"/>
</dbReference>
<feature type="domain" description="Resolvase/invertase-type recombinase catalytic" evidence="6">
    <location>
        <begin position="2"/>
        <end position="157"/>
    </location>
</feature>
<evidence type="ECO:0000256" key="1">
    <source>
        <dbReference type="ARBA" id="ARBA00022908"/>
    </source>
</evidence>
<dbReference type="PROSITE" id="PS00397">
    <property type="entry name" value="RECOMBINASES_1"/>
    <property type="match status" value="1"/>
</dbReference>
<dbReference type="SUPFAM" id="SSF53041">
    <property type="entry name" value="Resolvase-like"/>
    <property type="match status" value="1"/>
</dbReference>
<dbReference type="PROSITE" id="PS51736">
    <property type="entry name" value="RECOMBINASES_3"/>
    <property type="match status" value="1"/>
</dbReference>
<evidence type="ECO:0000313" key="7">
    <source>
        <dbReference type="EMBL" id="NUU04580.1"/>
    </source>
</evidence>
<dbReference type="PANTHER" id="PTHR30461:SF25">
    <property type="entry name" value="RESOLVASE-RELATED"/>
    <property type="match status" value="1"/>
</dbReference>
<evidence type="ECO:0000256" key="4">
    <source>
        <dbReference type="PROSITE-ProRule" id="PRU10137"/>
    </source>
</evidence>
<dbReference type="Gene3D" id="3.40.50.1390">
    <property type="entry name" value="Resolvase, N-terminal catalytic domain"/>
    <property type="match status" value="1"/>
</dbReference>